<dbReference type="RefSeq" id="WP_225404413.1">
    <property type="nucleotide sequence ID" value="NZ_JAYJJR010000011.1"/>
</dbReference>
<feature type="chain" id="PRO_5045136679" description="PE family protein" evidence="1">
    <location>
        <begin position="23"/>
        <end position="45"/>
    </location>
</feature>
<accession>A0ABU5XK59</accession>
<evidence type="ECO:0000256" key="1">
    <source>
        <dbReference type="SAM" id="SignalP"/>
    </source>
</evidence>
<sequence length="45" mass="4210">MTTPTAIVVRAAAAARAAGAHAAAAARAAGAHAAAADESVHRGFA</sequence>
<organism evidence="2 3">
    <name type="scientific">[Mycobacterium] crassicus</name>
    <dbReference type="NCBI Taxonomy" id="2872309"/>
    <lineage>
        <taxon>Bacteria</taxon>
        <taxon>Bacillati</taxon>
        <taxon>Actinomycetota</taxon>
        <taxon>Actinomycetes</taxon>
        <taxon>Mycobacteriales</taxon>
        <taxon>Mycobacteriaceae</taxon>
        <taxon>Mycolicibacter</taxon>
    </lineage>
</organism>
<dbReference type="EMBL" id="JAYJJR010000011">
    <property type="protein sequence ID" value="MEB3022660.1"/>
    <property type="molecule type" value="Genomic_DNA"/>
</dbReference>
<gene>
    <name evidence="2" type="ORF">K6T79_16565</name>
</gene>
<feature type="signal peptide" evidence="1">
    <location>
        <begin position="1"/>
        <end position="22"/>
    </location>
</feature>
<name>A0ABU5XK59_9MYCO</name>
<proteinExistence type="predicted"/>
<dbReference type="Proteomes" id="UP001299596">
    <property type="component" value="Unassembled WGS sequence"/>
</dbReference>
<evidence type="ECO:0008006" key="4">
    <source>
        <dbReference type="Google" id="ProtNLM"/>
    </source>
</evidence>
<reference evidence="2 3" key="1">
    <citation type="submission" date="2023-12" db="EMBL/GenBank/DDBJ databases">
        <title>Description of new species of Mycobacterium terrae complex isolated from sewage at the Sao Paulo Zoological Park Foundation in Brazil.</title>
        <authorList>
            <person name="Romagnoli C.L."/>
            <person name="Conceicao E.C."/>
            <person name="Machado E."/>
            <person name="Barreto L.B.P.F."/>
            <person name="Sharma A."/>
            <person name="Silva N.M."/>
            <person name="Marques L.E."/>
            <person name="Juliana M.A."/>
            <person name="Lourenco M.C.S."/>
            <person name="Digiampietri L.A."/>
            <person name="Suffys P.N."/>
            <person name="Viana-Niero C."/>
        </authorList>
    </citation>
    <scope>NUCLEOTIDE SEQUENCE [LARGE SCALE GENOMIC DNA]</scope>
    <source>
        <strain evidence="2 3">MYC098</strain>
    </source>
</reference>
<keyword evidence="3" id="KW-1185">Reference proteome</keyword>
<comment type="caution">
    <text evidence="2">The sequence shown here is derived from an EMBL/GenBank/DDBJ whole genome shotgun (WGS) entry which is preliminary data.</text>
</comment>
<evidence type="ECO:0000313" key="3">
    <source>
        <dbReference type="Proteomes" id="UP001299596"/>
    </source>
</evidence>
<protein>
    <recommendedName>
        <fullName evidence="4">PE family protein</fullName>
    </recommendedName>
</protein>
<keyword evidence="1" id="KW-0732">Signal</keyword>
<evidence type="ECO:0000313" key="2">
    <source>
        <dbReference type="EMBL" id="MEB3022660.1"/>
    </source>
</evidence>